<dbReference type="PANTHER" id="PTHR30419:SF8">
    <property type="entry name" value="NITROGEN ASSIMILATION TRANSCRIPTIONAL ACTIVATOR-RELATED"/>
    <property type="match status" value="1"/>
</dbReference>
<sequence>MQQEMKYVFTVYQEGSFSKAAQKLYITQPALTISVQKVEAMIGFKLFDRSTHPLKLTPAGELYIQKYYEIKMLENELTCQINELSDLKKGDILIGGTQYILSYVLAPVLSAFAERFPNINIHLIESSSDKLDGLLLSGSIDLCLKCDEINPSLSAFSHAFREHLLLAVPKEYVTQFQLPDTGMSLRMIEENLHLSPDCICLEPHFLPKLPFLFLTSGTNLHERCMELFHQNGLEPNIRMQIQQNVTAYHLAGNGLGATLTSDITIKKNKDLNLVFYKIDSPLMVRDFFVIIRSRSYISKAISEFIDILHSYYA</sequence>
<evidence type="ECO:0000256" key="4">
    <source>
        <dbReference type="ARBA" id="ARBA00023163"/>
    </source>
</evidence>
<proteinExistence type="inferred from homology"/>
<dbReference type="Gene3D" id="3.40.190.290">
    <property type="match status" value="1"/>
</dbReference>
<evidence type="ECO:0000256" key="1">
    <source>
        <dbReference type="ARBA" id="ARBA00009437"/>
    </source>
</evidence>
<comment type="similarity">
    <text evidence="1">Belongs to the LysR transcriptional regulatory family.</text>
</comment>
<dbReference type="RefSeq" id="WP_209459815.1">
    <property type="nucleotide sequence ID" value="NZ_JAGGKC010000017.1"/>
</dbReference>
<dbReference type="InterPro" id="IPR005119">
    <property type="entry name" value="LysR_subst-bd"/>
</dbReference>
<keyword evidence="7" id="KW-1185">Reference proteome</keyword>
<dbReference type="Pfam" id="PF03466">
    <property type="entry name" value="LysR_substrate"/>
    <property type="match status" value="1"/>
</dbReference>
<keyword evidence="3 6" id="KW-0238">DNA-binding</keyword>
<dbReference type="CDD" id="cd05466">
    <property type="entry name" value="PBP2_LTTR_substrate"/>
    <property type="match status" value="1"/>
</dbReference>
<protein>
    <submittedName>
        <fullName evidence="6">DNA-binding transcriptional LysR family regulator</fullName>
    </submittedName>
</protein>
<dbReference type="Proteomes" id="UP001519271">
    <property type="component" value="Unassembled WGS sequence"/>
</dbReference>
<evidence type="ECO:0000256" key="2">
    <source>
        <dbReference type="ARBA" id="ARBA00023015"/>
    </source>
</evidence>
<organism evidence="6 7">
    <name type="scientific">Youngiibacter multivorans</name>
    <dbReference type="NCBI Taxonomy" id="937251"/>
    <lineage>
        <taxon>Bacteria</taxon>
        <taxon>Bacillati</taxon>
        <taxon>Bacillota</taxon>
        <taxon>Clostridia</taxon>
        <taxon>Eubacteriales</taxon>
        <taxon>Clostridiaceae</taxon>
        <taxon>Youngiibacter</taxon>
    </lineage>
</organism>
<dbReference type="PROSITE" id="PS50931">
    <property type="entry name" value="HTH_LYSR"/>
    <property type="match status" value="1"/>
</dbReference>
<accession>A0ABS4G4Y3</accession>
<comment type="caution">
    <text evidence="6">The sequence shown here is derived from an EMBL/GenBank/DDBJ whole genome shotgun (WGS) entry which is preliminary data.</text>
</comment>
<dbReference type="PANTHER" id="PTHR30419">
    <property type="entry name" value="HTH-TYPE TRANSCRIPTIONAL REGULATOR YBHD"/>
    <property type="match status" value="1"/>
</dbReference>
<feature type="domain" description="HTH lysR-type" evidence="5">
    <location>
        <begin position="1"/>
        <end position="57"/>
    </location>
</feature>
<dbReference type="Gene3D" id="1.10.10.10">
    <property type="entry name" value="Winged helix-like DNA-binding domain superfamily/Winged helix DNA-binding domain"/>
    <property type="match status" value="1"/>
</dbReference>
<dbReference type="SUPFAM" id="SSF53850">
    <property type="entry name" value="Periplasmic binding protein-like II"/>
    <property type="match status" value="1"/>
</dbReference>
<dbReference type="InterPro" id="IPR036388">
    <property type="entry name" value="WH-like_DNA-bd_sf"/>
</dbReference>
<dbReference type="Pfam" id="PF00126">
    <property type="entry name" value="HTH_1"/>
    <property type="match status" value="1"/>
</dbReference>
<keyword evidence="2" id="KW-0805">Transcription regulation</keyword>
<dbReference type="SUPFAM" id="SSF46785">
    <property type="entry name" value="Winged helix' DNA-binding domain"/>
    <property type="match status" value="1"/>
</dbReference>
<evidence type="ECO:0000313" key="7">
    <source>
        <dbReference type="Proteomes" id="UP001519271"/>
    </source>
</evidence>
<evidence type="ECO:0000313" key="6">
    <source>
        <dbReference type="EMBL" id="MBP1919620.1"/>
    </source>
</evidence>
<dbReference type="GO" id="GO:0003677">
    <property type="term" value="F:DNA binding"/>
    <property type="evidence" value="ECO:0007669"/>
    <property type="project" value="UniProtKB-KW"/>
</dbReference>
<reference evidence="6 7" key="1">
    <citation type="submission" date="2021-03" db="EMBL/GenBank/DDBJ databases">
        <title>Genomic Encyclopedia of Type Strains, Phase IV (KMG-IV): sequencing the most valuable type-strain genomes for metagenomic binning, comparative biology and taxonomic classification.</title>
        <authorList>
            <person name="Goeker M."/>
        </authorList>
    </citation>
    <scope>NUCLEOTIDE SEQUENCE [LARGE SCALE GENOMIC DNA]</scope>
    <source>
        <strain evidence="6 7">DSM 6139</strain>
    </source>
</reference>
<evidence type="ECO:0000259" key="5">
    <source>
        <dbReference type="PROSITE" id="PS50931"/>
    </source>
</evidence>
<dbReference type="EMBL" id="JAGGKC010000017">
    <property type="protein sequence ID" value="MBP1919620.1"/>
    <property type="molecule type" value="Genomic_DNA"/>
</dbReference>
<evidence type="ECO:0000256" key="3">
    <source>
        <dbReference type="ARBA" id="ARBA00023125"/>
    </source>
</evidence>
<dbReference type="InterPro" id="IPR000847">
    <property type="entry name" value="LysR_HTH_N"/>
</dbReference>
<keyword evidence="4" id="KW-0804">Transcription</keyword>
<dbReference type="InterPro" id="IPR036390">
    <property type="entry name" value="WH_DNA-bd_sf"/>
</dbReference>
<dbReference type="InterPro" id="IPR050950">
    <property type="entry name" value="HTH-type_LysR_regulators"/>
</dbReference>
<gene>
    <name evidence="6" type="ORF">J2Z34_002110</name>
</gene>
<dbReference type="PRINTS" id="PR00039">
    <property type="entry name" value="HTHLYSR"/>
</dbReference>
<name>A0ABS4G4Y3_9CLOT</name>